<dbReference type="PANTHER" id="PTHR30305:SF3">
    <property type="entry name" value="PROTEIN YJDM"/>
    <property type="match status" value="1"/>
</dbReference>
<dbReference type="InterPro" id="IPR013988">
    <property type="entry name" value="YjdM_C"/>
</dbReference>
<sequence>MSLEKELQKRSNGVCELCGSAEHVSPFLVEPKNSSDSIDHAYVCSTCQEQINDKEKMDANHWRCLNDSMWNENPAVQVLAWRMLSRLKSEGWPQDLLEMLYLDEDTQAWAEATGEGVDESDKVIHKDSNGAILSNGDSVVLIKDLNVKGANFTAKRGTAVRNISLVHDNPEHIEGRVNGQHIVILSKFVKKNS</sequence>
<evidence type="ECO:0000259" key="1">
    <source>
        <dbReference type="SMART" id="SM00782"/>
    </source>
</evidence>
<dbReference type="SUPFAM" id="SSF82057">
    <property type="entry name" value="Prokaryotic SH3-related domain"/>
    <property type="match status" value="1"/>
</dbReference>
<dbReference type="AlphaFoldDB" id="A0A7X9XC50"/>
<evidence type="ECO:0000313" key="3">
    <source>
        <dbReference type="Proteomes" id="UP000576082"/>
    </source>
</evidence>
<name>A0A7X9XC50_9BACT</name>
<dbReference type="RefSeq" id="WP_169659642.1">
    <property type="nucleotide sequence ID" value="NZ_JABANE010000098.1"/>
</dbReference>
<reference evidence="2 3" key="1">
    <citation type="submission" date="2020-04" db="EMBL/GenBank/DDBJ databases">
        <title>Flammeovirga sp. SR4, a novel species isolated from seawater.</title>
        <authorList>
            <person name="Wang X."/>
        </authorList>
    </citation>
    <scope>NUCLEOTIDE SEQUENCE [LARGE SCALE GENOMIC DNA]</scope>
    <source>
        <strain evidence="2 3">ATCC 23126</strain>
    </source>
</reference>
<keyword evidence="3" id="KW-1185">Reference proteome</keyword>
<dbReference type="PANTHER" id="PTHR30305">
    <property type="entry name" value="PROTEIN YJDM-RELATED"/>
    <property type="match status" value="1"/>
</dbReference>
<dbReference type="Proteomes" id="UP000576082">
    <property type="component" value="Unassembled WGS sequence"/>
</dbReference>
<proteinExistence type="predicted"/>
<evidence type="ECO:0000313" key="2">
    <source>
        <dbReference type="EMBL" id="NME71426.1"/>
    </source>
</evidence>
<protein>
    <submittedName>
        <fullName evidence="2">PhnA protein</fullName>
    </submittedName>
</protein>
<organism evidence="2 3">
    <name type="scientific">Flammeovirga aprica JL-4</name>
    <dbReference type="NCBI Taxonomy" id="694437"/>
    <lineage>
        <taxon>Bacteria</taxon>
        <taxon>Pseudomonadati</taxon>
        <taxon>Bacteroidota</taxon>
        <taxon>Cytophagia</taxon>
        <taxon>Cytophagales</taxon>
        <taxon>Flammeovirgaceae</taxon>
        <taxon>Flammeovirga</taxon>
    </lineage>
</organism>
<gene>
    <name evidence="2" type="ORF">HHU12_25900</name>
</gene>
<feature type="domain" description="PhnA protein N-terminal proteobacterial" evidence="1">
    <location>
        <begin position="6"/>
        <end position="52"/>
    </location>
</feature>
<dbReference type="Gene3D" id="2.30.30.40">
    <property type="entry name" value="SH3 Domains"/>
    <property type="match status" value="1"/>
</dbReference>
<dbReference type="Pfam" id="PF03831">
    <property type="entry name" value="YjdM"/>
    <property type="match status" value="1"/>
</dbReference>
<accession>A0A7X9XC50</accession>
<dbReference type="SMART" id="SM00782">
    <property type="entry name" value="PhnA_Zn_Ribbon"/>
    <property type="match status" value="1"/>
</dbReference>
<comment type="caution">
    <text evidence="2">The sequence shown here is derived from an EMBL/GenBank/DDBJ whole genome shotgun (WGS) entry which is preliminary data.</text>
</comment>
<dbReference type="InterPro" id="IPR013991">
    <property type="entry name" value="PhnaA_N_proteobac"/>
</dbReference>
<dbReference type="EMBL" id="JABANE010000098">
    <property type="protein sequence ID" value="NME71426.1"/>
    <property type="molecule type" value="Genomic_DNA"/>
</dbReference>